<protein>
    <recommendedName>
        <fullName evidence="1">Molybdopterin molybdenumtransferase</fullName>
        <ecNumber evidence="1">2.10.1.1</ecNumber>
    </recommendedName>
</protein>
<dbReference type="Gene3D" id="3.90.105.10">
    <property type="entry name" value="Molybdopterin biosynthesis moea protein, domain 2"/>
    <property type="match status" value="1"/>
</dbReference>
<dbReference type="Proteomes" id="UP000567293">
    <property type="component" value="Unassembled WGS sequence"/>
</dbReference>
<dbReference type="AlphaFoldDB" id="A0A7V8NQS9"/>
<dbReference type="InterPro" id="IPR001453">
    <property type="entry name" value="MoaB/Mog_dom"/>
</dbReference>
<comment type="similarity">
    <text evidence="1">Belongs to the MoeA family.</text>
</comment>
<dbReference type="InterPro" id="IPR038987">
    <property type="entry name" value="MoeA-like"/>
</dbReference>
<dbReference type="CDD" id="cd00887">
    <property type="entry name" value="MoeA"/>
    <property type="match status" value="1"/>
</dbReference>
<dbReference type="EC" id="2.10.1.1" evidence="1"/>
<dbReference type="InterPro" id="IPR036135">
    <property type="entry name" value="MoeA_linker/N_sf"/>
</dbReference>
<dbReference type="InterPro" id="IPR036688">
    <property type="entry name" value="MoeA_C_domain_IV_sf"/>
</dbReference>
<feature type="non-terminal residue" evidence="3">
    <location>
        <position position="1"/>
    </location>
</feature>
<dbReference type="GO" id="GO:0006777">
    <property type="term" value="P:Mo-molybdopterin cofactor biosynthetic process"/>
    <property type="evidence" value="ECO:0007669"/>
    <property type="project" value="UniProtKB-UniRule"/>
</dbReference>
<evidence type="ECO:0000256" key="1">
    <source>
        <dbReference type="RuleBase" id="RU365090"/>
    </source>
</evidence>
<dbReference type="Pfam" id="PF00994">
    <property type="entry name" value="MoCF_biosynth"/>
    <property type="match status" value="1"/>
</dbReference>
<keyword evidence="1" id="KW-0479">Metal-binding</keyword>
<comment type="pathway">
    <text evidence="1">Cofactor biosynthesis; molybdopterin biosynthesis.</text>
</comment>
<evidence type="ECO:0000259" key="2">
    <source>
        <dbReference type="SMART" id="SM00852"/>
    </source>
</evidence>
<dbReference type="SUPFAM" id="SSF53218">
    <property type="entry name" value="Molybdenum cofactor biosynthesis proteins"/>
    <property type="match status" value="1"/>
</dbReference>
<reference evidence="3" key="1">
    <citation type="submission" date="2020-06" db="EMBL/GenBank/DDBJ databases">
        <title>Legume-microbial interactions unlock mineral nutrients during tropical forest succession.</title>
        <authorList>
            <person name="Epihov D.Z."/>
        </authorList>
    </citation>
    <scope>NUCLEOTIDE SEQUENCE [LARGE SCALE GENOMIC DNA]</scope>
    <source>
        <strain evidence="3">Pan2503</strain>
    </source>
</reference>
<feature type="domain" description="MoaB/Mog" evidence="2">
    <location>
        <begin position="43"/>
        <end position="180"/>
    </location>
</feature>
<dbReference type="SUPFAM" id="SSF63882">
    <property type="entry name" value="MoeA N-terminal region -like"/>
    <property type="match status" value="1"/>
</dbReference>
<dbReference type="Gene3D" id="2.40.340.10">
    <property type="entry name" value="MoeA, C-terminal, domain IV"/>
    <property type="match status" value="1"/>
</dbReference>
<dbReference type="GO" id="GO:0005829">
    <property type="term" value="C:cytosol"/>
    <property type="evidence" value="ECO:0007669"/>
    <property type="project" value="TreeGrafter"/>
</dbReference>
<evidence type="ECO:0000313" key="3">
    <source>
        <dbReference type="EMBL" id="MBA0085671.1"/>
    </source>
</evidence>
<dbReference type="Pfam" id="PF03454">
    <property type="entry name" value="MoeA_C"/>
    <property type="match status" value="1"/>
</dbReference>
<dbReference type="InterPro" id="IPR036425">
    <property type="entry name" value="MoaB/Mog-like_dom_sf"/>
</dbReference>
<dbReference type="SMART" id="SM00852">
    <property type="entry name" value="MoCF_biosynth"/>
    <property type="match status" value="1"/>
</dbReference>
<dbReference type="UniPathway" id="UPA00344"/>
<dbReference type="Gene3D" id="3.40.980.10">
    <property type="entry name" value="MoaB/Mog-like domain"/>
    <property type="match status" value="1"/>
</dbReference>
<dbReference type="PANTHER" id="PTHR10192">
    <property type="entry name" value="MOLYBDOPTERIN BIOSYNTHESIS PROTEIN"/>
    <property type="match status" value="1"/>
</dbReference>
<keyword evidence="4" id="KW-1185">Reference proteome</keyword>
<organism evidence="3 4">
    <name type="scientific">Candidatus Acidiferrum panamense</name>
    <dbReference type="NCBI Taxonomy" id="2741543"/>
    <lineage>
        <taxon>Bacteria</taxon>
        <taxon>Pseudomonadati</taxon>
        <taxon>Acidobacteriota</taxon>
        <taxon>Terriglobia</taxon>
        <taxon>Candidatus Acidiferrales</taxon>
        <taxon>Candidatus Acidiferrum</taxon>
    </lineage>
</organism>
<dbReference type="GO" id="GO:0061599">
    <property type="term" value="F:molybdopterin molybdotransferase activity"/>
    <property type="evidence" value="ECO:0007669"/>
    <property type="project" value="UniProtKB-UniRule"/>
</dbReference>
<keyword evidence="1" id="KW-0460">Magnesium</keyword>
<comment type="catalytic activity">
    <reaction evidence="1">
        <text>adenylyl-molybdopterin + molybdate = Mo-molybdopterin + AMP + H(+)</text>
        <dbReference type="Rhea" id="RHEA:35047"/>
        <dbReference type="ChEBI" id="CHEBI:15378"/>
        <dbReference type="ChEBI" id="CHEBI:36264"/>
        <dbReference type="ChEBI" id="CHEBI:62727"/>
        <dbReference type="ChEBI" id="CHEBI:71302"/>
        <dbReference type="ChEBI" id="CHEBI:456215"/>
    </reaction>
</comment>
<dbReference type="GO" id="GO:0046872">
    <property type="term" value="F:metal ion binding"/>
    <property type="evidence" value="ECO:0007669"/>
    <property type="project" value="UniProtKB-UniRule"/>
</dbReference>
<keyword evidence="1" id="KW-0808">Transferase</keyword>
<comment type="function">
    <text evidence="1">Catalyzes the insertion of molybdate into adenylated molybdopterin with the concomitant release of AMP.</text>
</comment>
<comment type="cofactor">
    <cofactor evidence="1">
        <name>Mg(2+)</name>
        <dbReference type="ChEBI" id="CHEBI:18420"/>
    </cofactor>
</comment>
<accession>A0A7V8NQS9</accession>
<dbReference type="PANTHER" id="PTHR10192:SF5">
    <property type="entry name" value="GEPHYRIN"/>
    <property type="match status" value="1"/>
</dbReference>
<gene>
    <name evidence="3" type="ORF">HRJ53_11800</name>
</gene>
<comment type="caution">
    <text evidence="3">The sequence shown here is derived from an EMBL/GenBank/DDBJ whole genome shotgun (WGS) entry which is preliminary data.</text>
</comment>
<proteinExistence type="inferred from homology"/>
<sequence length="262" mass="28472">RASEAAAKEVVLHSGKRLDYTDVAMLAAFGRSSVAVYRKPDVALIATGDEIVEVPEMPQEFQIRNSNIYSLAAQVKRAGGVGRILPVARDNEAHTRQLIEQGLVADLLLLSGGVSAGKYDVVETVLSRLGAEFYFDRVLIQPGQPLVFGRARETFFFGLPGNPASTMVTFEVFARAALELLSGQEEVTLRMPLARLTRDFRHKAGLTRFLPARLSPDGGEVTPVHWSGSGDIPALTRANAFLVAEADRPDYAEGELIPVLLK</sequence>
<keyword evidence="1" id="KW-0500">Molybdenum</keyword>
<keyword evidence="1" id="KW-0501">Molybdenum cofactor biosynthesis</keyword>
<dbReference type="NCBIfam" id="TIGR00177">
    <property type="entry name" value="molyb_syn"/>
    <property type="match status" value="1"/>
</dbReference>
<dbReference type="InterPro" id="IPR005111">
    <property type="entry name" value="MoeA_C_domain_IV"/>
</dbReference>
<dbReference type="EMBL" id="JACDQQ010001150">
    <property type="protein sequence ID" value="MBA0085671.1"/>
    <property type="molecule type" value="Genomic_DNA"/>
</dbReference>
<name>A0A7V8NQS9_9BACT</name>
<dbReference type="SUPFAM" id="SSF63867">
    <property type="entry name" value="MoeA C-terminal domain-like"/>
    <property type="match status" value="1"/>
</dbReference>
<evidence type="ECO:0000313" key="4">
    <source>
        <dbReference type="Proteomes" id="UP000567293"/>
    </source>
</evidence>